<evidence type="ECO:0000313" key="1">
    <source>
        <dbReference type="EMBL" id="KAJ3505563.1"/>
    </source>
</evidence>
<dbReference type="Proteomes" id="UP001148786">
    <property type="component" value="Unassembled WGS sequence"/>
</dbReference>
<reference evidence="1" key="1">
    <citation type="submission" date="2022-07" db="EMBL/GenBank/DDBJ databases">
        <title>Genome Sequence of Agrocybe chaxingu.</title>
        <authorList>
            <person name="Buettner E."/>
        </authorList>
    </citation>
    <scope>NUCLEOTIDE SEQUENCE</scope>
    <source>
        <strain evidence="1">MP-N11</strain>
    </source>
</reference>
<keyword evidence="2" id="KW-1185">Reference proteome</keyword>
<dbReference type="OrthoDB" id="10466118at2759"/>
<organism evidence="1 2">
    <name type="scientific">Agrocybe chaxingu</name>
    <dbReference type="NCBI Taxonomy" id="84603"/>
    <lineage>
        <taxon>Eukaryota</taxon>
        <taxon>Fungi</taxon>
        <taxon>Dikarya</taxon>
        <taxon>Basidiomycota</taxon>
        <taxon>Agaricomycotina</taxon>
        <taxon>Agaricomycetes</taxon>
        <taxon>Agaricomycetidae</taxon>
        <taxon>Agaricales</taxon>
        <taxon>Agaricineae</taxon>
        <taxon>Strophariaceae</taxon>
        <taxon>Agrocybe</taxon>
    </lineage>
</organism>
<comment type="caution">
    <text evidence="1">The sequence shown here is derived from an EMBL/GenBank/DDBJ whole genome shotgun (WGS) entry which is preliminary data.</text>
</comment>
<dbReference type="EMBL" id="JANKHO010000868">
    <property type="protein sequence ID" value="KAJ3505563.1"/>
    <property type="molecule type" value="Genomic_DNA"/>
</dbReference>
<protein>
    <submittedName>
        <fullName evidence="1">Uncharacterized protein</fullName>
    </submittedName>
</protein>
<gene>
    <name evidence="1" type="ORF">NLJ89_g7346</name>
</gene>
<name>A0A9W8JWV0_9AGAR</name>
<evidence type="ECO:0000313" key="2">
    <source>
        <dbReference type="Proteomes" id="UP001148786"/>
    </source>
</evidence>
<sequence length="355" mass="40826">MAEYFEPGFKQTLQNVKVDVATRWPILRDEKQPQKVIYDVIVQMYEEEEGEDLPYCLDLYSKCLTYIRQYDAKEDQQLHRSSIVQALKVHAPVILKHVWEELFVYPFFVHVSLQSSAMEFVAKLFKIDNVWEDVSYGSDPAQFLWDLCACSPVVRIVDHCFFIADDRAVRQRSWEVRRAVRAHHDVVPPPRKYYKLLGVGIVRERFDYLLSSDPSSGALFDLLQDIQSDVVGDCIAHSTWDKVLDKAAALINGYVTLLDDPASDRKQFDICDLWESIQCAHNVIELVAKYRSVQLRTILTDVSQTRFGAEVVASAFLAAAEKNNYYYTPNLIADGRYGEPRSVVALILKLTKRTI</sequence>
<dbReference type="AlphaFoldDB" id="A0A9W8JWV0"/>
<proteinExistence type="predicted"/>
<accession>A0A9W8JWV0</accession>